<dbReference type="InterPro" id="IPR002110">
    <property type="entry name" value="Ankyrin_rpt"/>
</dbReference>
<evidence type="ECO:0000256" key="1">
    <source>
        <dbReference type="ARBA" id="ARBA00022737"/>
    </source>
</evidence>
<feature type="compositionally biased region" description="Polar residues" evidence="3">
    <location>
        <begin position="397"/>
        <end position="408"/>
    </location>
</feature>
<dbReference type="SMART" id="SM00248">
    <property type="entry name" value="ANK"/>
    <property type="match status" value="3"/>
</dbReference>
<dbReference type="PANTHER" id="PTHR24180:SF45">
    <property type="entry name" value="POLY [ADP-RIBOSE] POLYMERASE TANKYRASE"/>
    <property type="match status" value="1"/>
</dbReference>
<protein>
    <submittedName>
        <fullName evidence="4">Uncharacterized protein</fullName>
    </submittedName>
</protein>
<dbReference type="InParanoid" id="A0A0G4EXT3"/>
<dbReference type="Gene3D" id="1.25.40.20">
    <property type="entry name" value="Ankyrin repeat-containing domain"/>
    <property type="match status" value="1"/>
</dbReference>
<evidence type="ECO:0000256" key="2">
    <source>
        <dbReference type="ARBA" id="ARBA00023043"/>
    </source>
</evidence>
<accession>A0A0G4EXT3</accession>
<evidence type="ECO:0000256" key="3">
    <source>
        <dbReference type="SAM" id="MobiDB-lite"/>
    </source>
</evidence>
<dbReference type="VEuPathDB" id="CryptoDB:Vbra_21058"/>
<keyword evidence="2" id="KW-0040">ANK repeat</keyword>
<evidence type="ECO:0000313" key="4">
    <source>
        <dbReference type="EMBL" id="CEM03210.1"/>
    </source>
</evidence>
<evidence type="ECO:0000313" key="5">
    <source>
        <dbReference type="Proteomes" id="UP000041254"/>
    </source>
</evidence>
<dbReference type="InterPro" id="IPR051637">
    <property type="entry name" value="Ank_repeat_dom-contain_49"/>
</dbReference>
<dbReference type="SUPFAM" id="SSF48403">
    <property type="entry name" value="Ankyrin repeat"/>
    <property type="match status" value="1"/>
</dbReference>
<organism evidence="4 5">
    <name type="scientific">Vitrella brassicaformis (strain CCMP3155)</name>
    <dbReference type="NCBI Taxonomy" id="1169540"/>
    <lineage>
        <taxon>Eukaryota</taxon>
        <taxon>Sar</taxon>
        <taxon>Alveolata</taxon>
        <taxon>Colpodellida</taxon>
        <taxon>Vitrellaceae</taxon>
        <taxon>Vitrella</taxon>
    </lineage>
</organism>
<feature type="region of interest" description="Disordered" evidence="3">
    <location>
        <begin position="388"/>
        <end position="418"/>
    </location>
</feature>
<keyword evidence="5" id="KW-1185">Reference proteome</keyword>
<dbReference type="InterPro" id="IPR036770">
    <property type="entry name" value="Ankyrin_rpt-contain_sf"/>
</dbReference>
<dbReference type="GO" id="GO:0004190">
    <property type="term" value="F:aspartic-type endopeptidase activity"/>
    <property type="evidence" value="ECO:0007669"/>
    <property type="project" value="InterPro"/>
</dbReference>
<gene>
    <name evidence="4" type="ORF">Vbra_21058</name>
</gene>
<dbReference type="GO" id="GO:0006508">
    <property type="term" value="P:proteolysis"/>
    <property type="evidence" value="ECO:0007669"/>
    <property type="project" value="InterPro"/>
</dbReference>
<dbReference type="PROSITE" id="PS00141">
    <property type="entry name" value="ASP_PROTEASE"/>
    <property type="match status" value="1"/>
</dbReference>
<dbReference type="PANTHER" id="PTHR24180">
    <property type="entry name" value="CYCLIN-DEPENDENT KINASE INHIBITOR 2C-RELATED"/>
    <property type="match status" value="1"/>
</dbReference>
<dbReference type="Proteomes" id="UP000041254">
    <property type="component" value="Unassembled WGS sequence"/>
</dbReference>
<reference evidence="4 5" key="1">
    <citation type="submission" date="2014-11" db="EMBL/GenBank/DDBJ databases">
        <authorList>
            <person name="Zhu J."/>
            <person name="Qi W."/>
            <person name="Song R."/>
        </authorList>
    </citation>
    <scope>NUCLEOTIDE SEQUENCE [LARGE SCALE GENOMIC DNA]</scope>
</reference>
<dbReference type="AlphaFoldDB" id="A0A0G4EXT3"/>
<sequence>MPLAAGIISRSFTRVSQVTGLIQQQGADPDAQPQLRVEGTTGRFLPFPLLSLCIDNLTEYRIPSILAVDANDDSHVALPQWSSPDLQEGVMKALIDGGADINAIPTDEEVEDWPGFTPIRIAIKACNETAFRLLMAEDGLQLGGRGVMGLPWTLETDRPTEDHEATLLSFYKQLIDRNPTLATETDGEYGDNPVHWVASNRPVWSQSFIDSYLDLLVDSGADITAVDYRNATPFHYAAMWGSHRVAASLCRRLTAADINRGRPNYPHHTPLWSAARELDVGTQLLDDDTAEESSKDYARASIPRLKTTICVLLQAGADIARLPNATVQDRRRRQLVLVEYTTVLNEVPHVVMSAINAALRPQREWAALLTCALPQMTKIELDTLFPRHPCLSPSPQPTNTIEQGTSESPADGDSDNRPLAVEDMSAVAWRVASFFVDPSALEQTPRPVHNATLFGRRINKAMDAFVRSAASLQAAGNQQVVGSGEDSQGPLQCFVLGGAGGRRLGVREVVHKARLDEAAQHGVEGVVKGFNEHLDSSDCQFQWQQLGYIDRRGQFVSLGIN</sequence>
<name>A0A0G4EXT3_VITBC</name>
<keyword evidence="1" id="KW-0677">Repeat</keyword>
<proteinExistence type="predicted"/>
<dbReference type="InterPro" id="IPR001969">
    <property type="entry name" value="Aspartic_peptidase_AS"/>
</dbReference>
<dbReference type="PhylomeDB" id="A0A0G4EXT3"/>
<dbReference type="EMBL" id="CDMY01000336">
    <property type="protein sequence ID" value="CEM03210.1"/>
    <property type="molecule type" value="Genomic_DNA"/>
</dbReference>